<dbReference type="Proteomes" id="UP000008311">
    <property type="component" value="Unassembled WGS sequence"/>
</dbReference>
<sequence>MNSTIEQPPQLQPPPQPPQPHRPSTSCDRHPEEHFTGFCPSCLCERLAVLEPSSSTASSSRKPPPIPTTTTATAALKAIFKPSSSDRPSFFPELRRTKSFSASKNEGFSGVFEPQRKSCDVRVRSTLWSLFYQDDEQRNPSKKDSLKGPEIIEVESRISSSSVRGGPIVFEEEDSDNNTESGDIIRVLDEQHQQQQPIILTARNSNANPIEEILEEEEEEEEEGIVIEPEQEQVQEEEVVIKPMKDHIDLDSQTKKGSGRDFKEIAGSFWSAASVFSKKLQKWRQKQKLNNNNKKRRNGGSATLPVEKPIGRQYRETQSEIADYGFGRRSCDTDPRFSLDAGRISFDDSRYSFDEPRASWDGYLIGTRNFPRMPTMLSVVEDAPVNVVLRSDTQIPVEEPRNSIHEDDTLPGGSAQTRDYYSDSSSRRRKSLDRSNSIRKTAAAVVAEIDELKSAASVISNSKVSPATTTSTMTADYYIHGPKLVLPDRDSNSNSNSLRDDCSETFEMGFRDNAVENGERKGAKKSRRWSKAWNIWGFIHRRSVNKDEEEDRYSRGNGVERSFSESWPELRGERNNNPKILRSNSSVSWRNSNGFGGGGSFGSARKSNVETNGHGRKKKDEFVLERNRSARYSPNNIDNGLLRFYLTPMRGSRRGGWGKSKSSHAQSIARSVLRLY</sequence>
<feature type="compositionally biased region" description="Basic and acidic residues" evidence="1">
    <location>
        <begin position="137"/>
        <end position="147"/>
    </location>
</feature>
<dbReference type="Pfam" id="PF05340">
    <property type="entry name" value="DUF740"/>
    <property type="match status" value="1"/>
</dbReference>
<dbReference type="eggNOG" id="ENOG502QR95">
    <property type="taxonomic scope" value="Eukaryota"/>
</dbReference>
<evidence type="ECO:0000256" key="1">
    <source>
        <dbReference type="SAM" id="MobiDB-lite"/>
    </source>
</evidence>
<organism evidence="2 3">
    <name type="scientific">Ricinus communis</name>
    <name type="common">Castor bean</name>
    <dbReference type="NCBI Taxonomy" id="3988"/>
    <lineage>
        <taxon>Eukaryota</taxon>
        <taxon>Viridiplantae</taxon>
        <taxon>Streptophyta</taxon>
        <taxon>Embryophyta</taxon>
        <taxon>Tracheophyta</taxon>
        <taxon>Spermatophyta</taxon>
        <taxon>Magnoliopsida</taxon>
        <taxon>eudicotyledons</taxon>
        <taxon>Gunneridae</taxon>
        <taxon>Pentapetalae</taxon>
        <taxon>rosids</taxon>
        <taxon>fabids</taxon>
        <taxon>Malpighiales</taxon>
        <taxon>Euphorbiaceae</taxon>
        <taxon>Acalyphoideae</taxon>
        <taxon>Acalypheae</taxon>
        <taxon>Ricinus</taxon>
    </lineage>
</organism>
<dbReference type="InParanoid" id="B9T8K1"/>
<accession>B9T8K1</accession>
<feature type="region of interest" description="Disordered" evidence="1">
    <location>
        <begin position="1"/>
        <end position="32"/>
    </location>
</feature>
<feature type="compositionally biased region" description="Low complexity" evidence="1">
    <location>
        <begin position="582"/>
        <end position="593"/>
    </location>
</feature>
<dbReference type="PANTHER" id="PTHR31659:SF9">
    <property type="entry name" value="PROTEIN: UPF0503-LIKE PROTEIN, PUTATIVE (DUF740)-RELATED"/>
    <property type="match status" value="1"/>
</dbReference>
<dbReference type="FunCoup" id="B9T8K1">
    <property type="interactions" value="291"/>
</dbReference>
<dbReference type="STRING" id="3988.B9T8K1"/>
<keyword evidence="3" id="KW-1185">Reference proteome</keyword>
<proteinExistence type="predicted"/>
<dbReference type="InterPro" id="IPR008004">
    <property type="entry name" value="OCTOPUS-like"/>
</dbReference>
<feature type="compositionally biased region" description="Basic and acidic residues" evidence="1">
    <location>
        <begin position="398"/>
        <end position="408"/>
    </location>
</feature>
<feature type="compositionally biased region" description="Pro residues" evidence="1">
    <location>
        <begin position="10"/>
        <end position="21"/>
    </location>
</feature>
<feature type="region of interest" description="Disordered" evidence="1">
    <location>
        <begin position="137"/>
        <end position="180"/>
    </location>
</feature>
<dbReference type="OMA" id="RGHSTLW"/>
<dbReference type="EMBL" id="EQ975094">
    <property type="protein sequence ID" value="EEF27813.1"/>
    <property type="molecule type" value="Genomic_DNA"/>
</dbReference>
<dbReference type="OrthoDB" id="758624at2759"/>
<feature type="region of interest" description="Disordered" evidence="1">
    <location>
        <begin position="284"/>
        <end position="306"/>
    </location>
</feature>
<dbReference type="KEGG" id="rcu:8280834"/>
<feature type="compositionally biased region" description="Basic residues" evidence="1">
    <location>
        <begin position="284"/>
        <end position="298"/>
    </location>
</feature>
<evidence type="ECO:0000313" key="3">
    <source>
        <dbReference type="Proteomes" id="UP000008311"/>
    </source>
</evidence>
<feature type="region of interest" description="Disordered" evidence="1">
    <location>
        <begin position="53"/>
        <end position="72"/>
    </location>
</feature>
<reference evidence="3" key="1">
    <citation type="journal article" date="2010" name="Nat. Biotechnol.">
        <title>Draft genome sequence of the oilseed species Ricinus communis.</title>
        <authorList>
            <person name="Chan A.P."/>
            <person name="Crabtree J."/>
            <person name="Zhao Q."/>
            <person name="Lorenzi H."/>
            <person name="Orvis J."/>
            <person name="Puiu D."/>
            <person name="Melake-Berhan A."/>
            <person name="Jones K.M."/>
            <person name="Redman J."/>
            <person name="Chen G."/>
            <person name="Cahoon E.B."/>
            <person name="Gedil M."/>
            <person name="Stanke M."/>
            <person name="Haas B.J."/>
            <person name="Wortman J.R."/>
            <person name="Fraser-Liggett C.M."/>
            <person name="Ravel J."/>
            <person name="Rabinowicz P.D."/>
        </authorList>
    </citation>
    <scope>NUCLEOTIDE SEQUENCE [LARGE SCALE GENOMIC DNA]</scope>
    <source>
        <strain evidence="3">cv. Hale</strain>
    </source>
</reference>
<dbReference type="AlphaFoldDB" id="B9T8K1"/>
<gene>
    <name evidence="2" type="ORF">RCOM_0378790</name>
</gene>
<protein>
    <submittedName>
        <fullName evidence="2">Uncharacterized protein</fullName>
    </submittedName>
</protein>
<feature type="compositionally biased region" description="Low complexity" evidence="1">
    <location>
        <begin position="157"/>
        <end position="169"/>
    </location>
</feature>
<feature type="region of interest" description="Disordered" evidence="1">
    <location>
        <begin position="546"/>
        <end position="621"/>
    </location>
</feature>
<feature type="region of interest" description="Disordered" evidence="1">
    <location>
        <begin position="392"/>
        <end position="437"/>
    </location>
</feature>
<dbReference type="GO" id="GO:0005886">
    <property type="term" value="C:plasma membrane"/>
    <property type="evidence" value="ECO:0000318"/>
    <property type="project" value="GO_Central"/>
</dbReference>
<name>B9T8K1_RICCO</name>
<evidence type="ECO:0000313" key="2">
    <source>
        <dbReference type="EMBL" id="EEF27813.1"/>
    </source>
</evidence>
<dbReference type="PANTHER" id="PTHR31659">
    <property type="entry name" value="PROTEIN: UPF0503-LIKE PROTEIN, PUTATIVE (DUF740)-RELATED"/>
    <property type="match status" value="1"/>
</dbReference>